<dbReference type="EnsemblPlants" id="AET6Gv20927900.1">
    <property type="protein sequence ID" value="AET6Gv20927900.1"/>
    <property type="gene ID" value="AET6Gv20927900"/>
</dbReference>
<evidence type="ECO:0000313" key="18">
    <source>
        <dbReference type="EnsemblPlants" id="AET6Gv20927900.1"/>
    </source>
</evidence>
<dbReference type="PANTHER" id="PTHR27005">
    <property type="entry name" value="WALL-ASSOCIATED RECEPTOR KINASE-LIKE 21"/>
    <property type="match status" value="1"/>
</dbReference>
<evidence type="ECO:0000256" key="8">
    <source>
        <dbReference type="ARBA" id="ARBA00022840"/>
    </source>
</evidence>
<keyword evidence="13" id="KW-0245">EGF-like domain</keyword>
<comment type="subcellular location">
    <subcellularLocation>
        <location evidence="1">Membrane</location>
        <topology evidence="1">Single-pass type I membrane protein</topology>
    </subcellularLocation>
</comment>
<keyword evidence="3" id="KW-0808">Transferase</keyword>
<dbReference type="PROSITE" id="PS50011">
    <property type="entry name" value="PROTEIN_KINASE_DOM"/>
    <property type="match status" value="1"/>
</dbReference>
<dbReference type="PROSITE" id="PS00010">
    <property type="entry name" value="ASX_HYDROXYL"/>
    <property type="match status" value="1"/>
</dbReference>
<evidence type="ECO:0000256" key="11">
    <source>
        <dbReference type="ARBA" id="ARBA00023157"/>
    </source>
</evidence>
<dbReference type="InterPro" id="IPR000152">
    <property type="entry name" value="EGF-type_Asp/Asn_hydroxyl_site"/>
</dbReference>
<feature type="domain" description="EGF-like" evidence="17">
    <location>
        <begin position="332"/>
        <end position="366"/>
    </location>
</feature>
<dbReference type="STRING" id="200361.A0A453PZK7"/>
<dbReference type="Gene3D" id="2.10.25.10">
    <property type="entry name" value="Laminin"/>
    <property type="match status" value="1"/>
</dbReference>
<keyword evidence="7" id="KW-0418">Kinase</keyword>
<dbReference type="Gramene" id="AET6Gv20927900.1">
    <property type="protein sequence ID" value="AET6Gv20927900.1"/>
    <property type="gene ID" value="AET6Gv20927900"/>
</dbReference>
<evidence type="ECO:0000256" key="15">
    <source>
        <dbReference type="SAM" id="Phobius"/>
    </source>
</evidence>
<keyword evidence="2" id="KW-0723">Serine/threonine-protein kinase</keyword>
<dbReference type="PROSITE" id="PS50026">
    <property type="entry name" value="EGF_3"/>
    <property type="match status" value="1"/>
</dbReference>
<dbReference type="InterPro" id="IPR011009">
    <property type="entry name" value="Kinase-like_dom_sf"/>
</dbReference>
<dbReference type="SUPFAM" id="SSF56112">
    <property type="entry name" value="Protein kinase-like (PK-like)"/>
    <property type="match status" value="1"/>
</dbReference>
<evidence type="ECO:0000259" key="16">
    <source>
        <dbReference type="PROSITE" id="PS50011"/>
    </source>
</evidence>
<dbReference type="InterPro" id="IPR017441">
    <property type="entry name" value="Protein_kinase_ATP_BS"/>
</dbReference>
<keyword evidence="19" id="KW-1185">Reference proteome</keyword>
<proteinExistence type="predicted"/>
<dbReference type="Gene3D" id="1.10.510.10">
    <property type="entry name" value="Transferase(Phosphotransferase) domain 1"/>
    <property type="match status" value="1"/>
</dbReference>
<dbReference type="InterPro" id="IPR001245">
    <property type="entry name" value="Ser-Thr/Tyr_kinase_cat_dom"/>
</dbReference>
<reference evidence="18" key="5">
    <citation type="journal article" date="2021" name="G3 (Bethesda)">
        <title>Aegilops tauschii genome assembly Aet v5.0 features greater sequence contiguity and improved annotation.</title>
        <authorList>
            <person name="Wang L."/>
            <person name="Zhu T."/>
            <person name="Rodriguez J.C."/>
            <person name="Deal K.R."/>
            <person name="Dubcovsky J."/>
            <person name="McGuire P.E."/>
            <person name="Lux T."/>
            <person name="Spannagl M."/>
            <person name="Mayer K.F.X."/>
            <person name="Baldrich P."/>
            <person name="Meyers B.C."/>
            <person name="Huo N."/>
            <person name="Gu Y.Q."/>
            <person name="Zhou H."/>
            <person name="Devos K.M."/>
            <person name="Bennetzen J.L."/>
            <person name="Unver T."/>
            <person name="Budak H."/>
            <person name="Gulick P.J."/>
            <person name="Galiba G."/>
            <person name="Kalapos B."/>
            <person name="Nelson D.R."/>
            <person name="Li P."/>
            <person name="You F.M."/>
            <person name="Luo M.C."/>
            <person name="Dvorak J."/>
        </authorList>
    </citation>
    <scope>NUCLEOTIDE SEQUENCE [LARGE SCALE GENOMIC DNA]</scope>
    <source>
        <strain evidence="18">cv. AL8/78</strain>
    </source>
</reference>
<evidence type="ECO:0000256" key="5">
    <source>
        <dbReference type="ARBA" id="ARBA00022729"/>
    </source>
</evidence>
<dbReference type="InterPro" id="IPR045274">
    <property type="entry name" value="WAK-like"/>
</dbReference>
<keyword evidence="5" id="KW-0732">Signal</keyword>
<dbReference type="Gene3D" id="3.30.200.20">
    <property type="entry name" value="Phosphorylase Kinase, domain 1"/>
    <property type="match status" value="1"/>
</dbReference>
<keyword evidence="12" id="KW-0325">Glycoprotein</keyword>
<keyword evidence="9 15" id="KW-1133">Transmembrane helix</keyword>
<dbReference type="InterPro" id="IPR000719">
    <property type="entry name" value="Prot_kinase_dom"/>
</dbReference>
<evidence type="ECO:0000259" key="17">
    <source>
        <dbReference type="PROSITE" id="PS50026"/>
    </source>
</evidence>
<dbReference type="GO" id="GO:0004674">
    <property type="term" value="F:protein serine/threonine kinase activity"/>
    <property type="evidence" value="ECO:0007669"/>
    <property type="project" value="UniProtKB-KW"/>
</dbReference>
<dbReference type="InterPro" id="IPR000742">
    <property type="entry name" value="EGF"/>
</dbReference>
<feature type="transmembrane region" description="Helical" evidence="15">
    <location>
        <begin position="381"/>
        <end position="405"/>
    </location>
</feature>
<comment type="caution">
    <text evidence="13">Lacks conserved residue(s) required for the propagation of feature annotation.</text>
</comment>
<dbReference type="Pfam" id="PF07714">
    <property type="entry name" value="PK_Tyr_Ser-Thr"/>
    <property type="match status" value="1"/>
</dbReference>
<dbReference type="FunFam" id="2.10.25.10:FF:000355">
    <property type="entry name" value="Wall-associated receptor kinase 3"/>
    <property type="match status" value="1"/>
</dbReference>
<evidence type="ECO:0000256" key="9">
    <source>
        <dbReference type="ARBA" id="ARBA00022989"/>
    </source>
</evidence>
<evidence type="ECO:0000256" key="12">
    <source>
        <dbReference type="ARBA" id="ARBA00023180"/>
    </source>
</evidence>
<dbReference type="Pfam" id="PF13947">
    <property type="entry name" value="GUB_WAK_bind"/>
    <property type="match status" value="1"/>
</dbReference>
<evidence type="ECO:0000256" key="4">
    <source>
        <dbReference type="ARBA" id="ARBA00022692"/>
    </source>
</evidence>
<evidence type="ECO:0000256" key="13">
    <source>
        <dbReference type="PROSITE-ProRule" id="PRU00076"/>
    </source>
</evidence>
<dbReference type="PROSITE" id="PS00107">
    <property type="entry name" value="PROTEIN_KINASE_ATP"/>
    <property type="match status" value="1"/>
</dbReference>
<dbReference type="GO" id="GO:0005886">
    <property type="term" value="C:plasma membrane"/>
    <property type="evidence" value="ECO:0007669"/>
    <property type="project" value="TreeGrafter"/>
</dbReference>
<sequence>IILNNHRIHTHPSYRRMYISEQSNQPVESMSSMATTTILLLLIALPLLAAAASAQLVAQPGCHNRCGNVSVPYPFGIGVGCFRDDGQPGFQLDCNDSGPGRPPRLTVVGYGYHLAALSLEGEARTDLRATRHCYNSTWELVDRVTEYMSVSGTPYLFSSTKNRLVTLGCPSLGYFNDGRGFYVSGCTSVCRPSQYALPGSCTGVGCCQSAIPNGADYWESTLFNFSPGQQDTVVFNTNPTSCRYVFLVETKWFDGQASHNFVNRTDDFTVPLMLDWAVRNVGNCSAARRNATDFACKSAGSRCFDATNGPGYRCSCPKGYDGNPYLDGGCADIDECRRKDEYMCYGECTNTPGNYTCECPPGTSGDAYRESGCRANDKFTLALKIVTGVSVGVFLSLFTCFWVYLGHQKRKLIKAKQSFFEHNGGVILQQQMRSYGGAAGGGSGGFKIYSEEELRKATNNFAADQILGRGGHGIVYRGVLEDSTIVAIKKSKMMEETETKEFAREMFILSQINHRNVVKLHGCCLEVEVPMLVYEYVSNGTLYHYIHGGKGLESNTALETRLRIAAELAEALSYMHSSASPPILHGDVKTANILLDGNLTAKVADFGASKLAPSDEAEIATLVQGTCGYLDPEYLMTCQLTDKSDVYSFGVVLLELLTGKKVICFDGPEQGKSLVSRFTTAMKTNRHDEVLDSRVRKEMGSKALEEVTHLVMRCVSMSGEERPAMKEVAERLEALRRYQQNPWGQAGAGGLEEGQSLHGREQQRDVTYKFIPQDVLDVEEGSTYTFSM</sequence>
<dbReference type="Proteomes" id="UP000015105">
    <property type="component" value="Chromosome 6D"/>
</dbReference>
<evidence type="ECO:0008006" key="20">
    <source>
        <dbReference type="Google" id="ProtNLM"/>
    </source>
</evidence>
<dbReference type="CDD" id="cd14066">
    <property type="entry name" value="STKc_IRAK"/>
    <property type="match status" value="1"/>
</dbReference>
<reference evidence="18" key="4">
    <citation type="submission" date="2019-03" db="UniProtKB">
        <authorList>
            <consortium name="EnsemblPlants"/>
        </authorList>
    </citation>
    <scope>IDENTIFICATION</scope>
</reference>
<dbReference type="CDD" id="cd00054">
    <property type="entry name" value="EGF_CA"/>
    <property type="match status" value="1"/>
</dbReference>
<protein>
    <recommendedName>
        <fullName evidence="20">Protein kinase domain-containing protein</fullName>
    </recommendedName>
</protein>
<dbReference type="GO" id="GO:0030247">
    <property type="term" value="F:polysaccharide binding"/>
    <property type="evidence" value="ECO:0007669"/>
    <property type="project" value="InterPro"/>
</dbReference>
<dbReference type="InterPro" id="IPR025287">
    <property type="entry name" value="WAK_GUB"/>
</dbReference>
<reference evidence="18" key="3">
    <citation type="journal article" date="2017" name="Nature">
        <title>Genome sequence of the progenitor of the wheat D genome Aegilops tauschii.</title>
        <authorList>
            <person name="Luo M.C."/>
            <person name="Gu Y.Q."/>
            <person name="Puiu D."/>
            <person name="Wang H."/>
            <person name="Twardziok S.O."/>
            <person name="Deal K.R."/>
            <person name="Huo N."/>
            <person name="Zhu T."/>
            <person name="Wang L."/>
            <person name="Wang Y."/>
            <person name="McGuire P.E."/>
            <person name="Liu S."/>
            <person name="Long H."/>
            <person name="Ramasamy R.K."/>
            <person name="Rodriguez J.C."/>
            <person name="Van S.L."/>
            <person name="Yuan L."/>
            <person name="Wang Z."/>
            <person name="Xia Z."/>
            <person name="Xiao L."/>
            <person name="Anderson O.D."/>
            <person name="Ouyang S."/>
            <person name="Liang Y."/>
            <person name="Zimin A.V."/>
            <person name="Pertea G."/>
            <person name="Qi P."/>
            <person name="Bennetzen J.L."/>
            <person name="Dai X."/>
            <person name="Dawson M.W."/>
            <person name="Muller H.G."/>
            <person name="Kugler K."/>
            <person name="Rivarola-Duarte L."/>
            <person name="Spannagl M."/>
            <person name="Mayer K.F.X."/>
            <person name="Lu F.H."/>
            <person name="Bevan M.W."/>
            <person name="Leroy P."/>
            <person name="Li P."/>
            <person name="You F.M."/>
            <person name="Sun Q."/>
            <person name="Liu Z."/>
            <person name="Lyons E."/>
            <person name="Wicker T."/>
            <person name="Salzberg S.L."/>
            <person name="Devos K.M."/>
            <person name="Dvorak J."/>
        </authorList>
    </citation>
    <scope>NUCLEOTIDE SEQUENCE [LARGE SCALE GENOMIC DNA]</scope>
    <source>
        <strain evidence="18">cv. AL8/78</strain>
    </source>
</reference>
<feature type="domain" description="Protein kinase" evidence="16">
    <location>
        <begin position="461"/>
        <end position="735"/>
    </location>
</feature>
<dbReference type="GO" id="GO:0007166">
    <property type="term" value="P:cell surface receptor signaling pathway"/>
    <property type="evidence" value="ECO:0007669"/>
    <property type="project" value="InterPro"/>
</dbReference>
<evidence type="ECO:0000313" key="19">
    <source>
        <dbReference type="Proteomes" id="UP000015105"/>
    </source>
</evidence>
<keyword evidence="4 15" id="KW-0812">Transmembrane</keyword>
<dbReference type="InterPro" id="IPR001881">
    <property type="entry name" value="EGF-like_Ca-bd_dom"/>
</dbReference>
<dbReference type="SMART" id="SM00220">
    <property type="entry name" value="S_TKc"/>
    <property type="match status" value="1"/>
</dbReference>
<dbReference type="PANTHER" id="PTHR27005:SF371">
    <property type="entry name" value="PROTEIN KINASE DOMAIN-CONTAINING PROTEIN"/>
    <property type="match status" value="1"/>
</dbReference>
<reference evidence="19" key="2">
    <citation type="journal article" date="2017" name="Nat. Plants">
        <title>The Aegilops tauschii genome reveals multiple impacts of transposons.</title>
        <authorList>
            <person name="Zhao G."/>
            <person name="Zou C."/>
            <person name="Li K."/>
            <person name="Wang K."/>
            <person name="Li T."/>
            <person name="Gao L."/>
            <person name="Zhang X."/>
            <person name="Wang H."/>
            <person name="Yang Z."/>
            <person name="Liu X."/>
            <person name="Jiang W."/>
            <person name="Mao L."/>
            <person name="Kong X."/>
            <person name="Jiao Y."/>
            <person name="Jia J."/>
        </authorList>
    </citation>
    <scope>NUCLEOTIDE SEQUENCE [LARGE SCALE GENOMIC DNA]</scope>
    <source>
        <strain evidence="19">cv. AL8/78</strain>
    </source>
</reference>
<organism evidence="18 19">
    <name type="scientific">Aegilops tauschii subsp. strangulata</name>
    <name type="common">Goatgrass</name>
    <dbReference type="NCBI Taxonomy" id="200361"/>
    <lineage>
        <taxon>Eukaryota</taxon>
        <taxon>Viridiplantae</taxon>
        <taxon>Streptophyta</taxon>
        <taxon>Embryophyta</taxon>
        <taxon>Tracheophyta</taxon>
        <taxon>Spermatophyta</taxon>
        <taxon>Magnoliopsida</taxon>
        <taxon>Liliopsida</taxon>
        <taxon>Poales</taxon>
        <taxon>Poaceae</taxon>
        <taxon>BOP clade</taxon>
        <taxon>Pooideae</taxon>
        <taxon>Triticodae</taxon>
        <taxon>Triticeae</taxon>
        <taxon>Triticinae</taxon>
        <taxon>Aegilops</taxon>
    </lineage>
</organism>
<keyword evidence="8 14" id="KW-0067">ATP-binding</keyword>
<evidence type="ECO:0000256" key="7">
    <source>
        <dbReference type="ARBA" id="ARBA00022777"/>
    </source>
</evidence>
<evidence type="ECO:0000256" key="3">
    <source>
        <dbReference type="ARBA" id="ARBA00022679"/>
    </source>
</evidence>
<dbReference type="GO" id="GO:0005524">
    <property type="term" value="F:ATP binding"/>
    <property type="evidence" value="ECO:0007669"/>
    <property type="project" value="UniProtKB-UniRule"/>
</dbReference>
<dbReference type="SMART" id="SM00181">
    <property type="entry name" value="EGF"/>
    <property type="match status" value="2"/>
</dbReference>
<name>A0A453PZK7_AEGTS</name>
<evidence type="ECO:0000256" key="14">
    <source>
        <dbReference type="PROSITE-ProRule" id="PRU10141"/>
    </source>
</evidence>
<evidence type="ECO:0000256" key="10">
    <source>
        <dbReference type="ARBA" id="ARBA00023136"/>
    </source>
</evidence>
<dbReference type="FunFam" id="1.10.510.10:FF:000084">
    <property type="entry name" value="Wall-associated receptor kinase 2"/>
    <property type="match status" value="1"/>
</dbReference>
<dbReference type="SUPFAM" id="SSF57196">
    <property type="entry name" value="EGF/Laminin"/>
    <property type="match status" value="1"/>
</dbReference>
<dbReference type="InterPro" id="IPR018097">
    <property type="entry name" value="EGF_Ca-bd_CS"/>
</dbReference>
<keyword evidence="10 15" id="KW-0472">Membrane</keyword>
<dbReference type="SMART" id="SM00179">
    <property type="entry name" value="EGF_CA"/>
    <property type="match status" value="2"/>
</dbReference>
<reference evidence="19" key="1">
    <citation type="journal article" date="2014" name="Science">
        <title>Ancient hybridizations among the ancestral genomes of bread wheat.</title>
        <authorList>
            <consortium name="International Wheat Genome Sequencing Consortium,"/>
            <person name="Marcussen T."/>
            <person name="Sandve S.R."/>
            <person name="Heier L."/>
            <person name="Spannagl M."/>
            <person name="Pfeifer M."/>
            <person name="Jakobsen K.S."/>
            <person name="Wulff B.B."/>
            <person name="Steuernagel B."/>
            <person name="Mayer K.F."/>
            <person name="Olsen O.A."/>
        </authorList>
    </citation>
    <scope>NUCLEOTIDE SEQUENCE [LARGE SCALE GENOMIC DNA]</scope>
    <source>
        <strain evidence="19">cv. AL8/78</strain>
    </source>
</reference>
<dbReference type="InterPro" id="IPR008271">
    <property type="entry name" value="Ser/Thr_kinase_AS"/>
</dbReference>
<dbReference type="FunFam" id="3.30.200.20:FF:000043">
    <property type="entry name" value="Wall-associated receptor kinase 2"/>
    <property type="match status" value="1"/>
</dbReference>
<keyword evidence="11" id="KW-1015">Disulfide bond</keyword>
<dbReference type="PROSITE" id="PS01187">
    <property type="entry name" value="EGF_CA"/>
    <property type="match status" value="1"/>
</dbReference>
<dbReference type="AlphaFoldDB" id="A0A453PZK7"/>
<evidence type="ECO:0000256" key="1">
    <source>
        <dbReference type="ARBA" id="ARBA00004479"/>
    </source>
</evidence>
<dbReference type="GO" id="GO:0005509">
    <property type="term" value="F:calcium ion binding"/>
    <property type="evidence" value="ECO:0007669"/>
    <property type="project" value="InterPro"/>
</dbReference>
<evidence type="ECO:0000256" key="2">
    <source>
        <dbReference type="ARBA" id="ARBA00022527"/>
    </source>
</evidence>
<feature type="binding site" evidence="14">
    <location>
        <position position="490"/>
    </location>
    <ligand>
        <name>ATP</name>
        <dbReference type="ChEBI" id="CHEBI:30616"/>
    </ligand>
</feature>
<dbReference type="PROSITE" id="PS00108">
    <property type="entry name" value="PROTEIN_KINASE_ST"/>
    <property type="match status" value="1"/>
</dbReference>
<accession>A0A453PZK7</accession>
<keyword evidence="6 14" id="KW-0547">Nucleotide-binding</keyword>
<evidence type="ECO:0000256" key="6">
    <source>
        <dbReference type="ARBA" id="ARBA00022741"/>
    </source>
</evidence>